<protein>
    <submittedName>
        <fullName evidence="14">Hemoglobin/transferrin/lactoferrin receptor protein</fullName>
    </submittedName>
</protein>
<evidence type="ECO:0000256" key="10">
    <source>
        <dbReference type="PROSITE-ProRule" id="PRU01360"/>
    </source>
</evidence>
<evidence type="ECO:0000256" key="8">
    <source>
        <dbReference type="ARBA" id="ARBA00023170"/>
    </source>
</evidence>
<comment type="subcellular location">
    <subcellularLocation>
        <location evidence="1 10">Cell outer membrane</location>
        <topology evidence="1 10">Multi-pass membrane protein</topology>
    </subcellularLocation>
</comment>
<dbReference type="PANTHER" id="PTHR30069">
    <property type="entry name" value="TONB-DEPENDENT OUTER MEMBRANE RECEPTOR"/>
    <property type="match status" value="1"/>
</dbReference>
<dbReference type="GO" id="GO:0044718">
    <property type="term" value="P:siderophore transmembrane transport"/>
    <property type="evidence" value="ECO:0007669"/>
    <property type="project" value="TreeGrafter"/>
</dbReference>
<dbReference type="Pfam" id="PF00593">
    <property type="entry name" value="TonB_dep_Rec_b-barrel"/>
    <property type="match status" value="1"/>
</dbReference>
<keyword evidence="3 10" id="KW-1134">Transmembrane beta strand</keyword>
<dbReference type="InterPro" id="IPR012910">
    <property type="entry name" value="Plug_dom"/>
</dbReference>
<name>A0A840V528_9BACT</name>
<dbReference type="PANTHER" id="PTHR30069:SF29">
    <property type="entry name" value="HEMOGLOBIN AND HEMOGLOBIN-HAPTOGLOBIN-BINDING PROTEIN 1-RELATED"/>
    <property type="match status" value="1"/>
</dbReference>
<keyword evidence="7 10" id="KW-0472">Membrane</keyword>
<keyword evidence="2 10" id="KW-0813">Transport</keyword>
<dbReference type="InterPro" id="IPR039426">
    <property type="entry name" value="TonB-dep_rcpt-like"/>
</dbReference>
<evidence type="ECO:0000259" key="12">
    <source>
        <dbReference type="Pfam" id="PF00593"/>
    </source>
</evidence>
<dbReference type="EMBL" id="JACHFD010000015">
    <property type="protein sequence ID" value="MBB5352703.1"/>
    <property type="molecule type" value="Genomic_DNA"/>
</dbReference>
<evidence type="ECO:0000256" key="7">
    <source>
        <dbReference type="ARBA" id="ARBA00023136"/>
    </source>
</evidence>
<evidence type="ECO:0000313" key="14">
    <source>
        <dbReference type="EMBL" id="MBB5352703.1"/>
    </source>
</evidence>
<dbReference type="PROSITE" id="PS52016">
    <property type="entry name" value="TONB_DEPENDENT_REC_3"/>
    <property type="match status" value="1"/>
</dbReference>
<keyword evidence="9 10" id="KW-0998">Cell outer membrane</keyword>
<keyword evidence="4 10" id="KW-0812">Transmembrane</keyword>
<evidence type="ECO:0000256" key="4">
    <source>
        <dbReference type="ARBA" id="ARBA00022692"/>
    </source>
</evidence>
<evidence type="ECO:0000313" key="15">
    <source>
        <dbReference type="Proteomes" id="UP000557717"/>
    </source>
</evidence>
<feature type="domain" description="TonB-dependent receptor plug" evidence="13">
    <location>
        <begin position="53"/>
        <end position="178"/>
    </location>
</feature>
<dbReference type="Gene3D" id="2.40.170.20">
    <property type="entry name" value="TonB-dependent receptor, beta-barrel domain"/>
    <property type="match status" value="1"/>
</dbReference>
<accession>A0A840V528</accession>
<comment type="similarity">
    <text evidence="10 11">Belongs to the TonB-dependent receptor family.</text>
</comment>
<reference evidence="14 15" key="1">
    <citation type="submission" date="2020-08" db="EMBL/GenBank/DDBJ databases">
        <title>Genomic Encyclopedia of Type Strains, Phase IV (KMG-IV): sequencing the most valuable type-strain genomes for metagenomic binning, comparative biology and taxonomic classification.</title>
        <authorList>
            <person name="Goeker M."/>
        </authorList>
    </citation>
    <scope>NUCLEOTIDE SEQUENCE [LARGE SCALE GENOMIC DNA]</scope>
    <source>
        <strain evidence="14 15">YC6886</strain>
    </source>
</reference>
<keyword evidence="6 11" id="KW-0798">TonB box</keyword>
<dbReference type="NCBIfam" id="TIGR01786">
    <property type="entry name" value="TonB-hemlactrns"/>
    <property type="match status" value="1"/>
</dbReference>
<dbReference type="InterPro" id="IPR036942">
    <property type="entry name" value="Beta-barrel_TonB_sf"/>
</dbReference>
<organism evidence="14 15">
    <name type="scientific">Haloferula luteola</name>
    <dbReference type="NCBI Taxonomy" id="595692"/>
    <lineage>
        <taxon>Bacteria</taxon>
        <taxon>Pseudomonadati</taxon>
        <taxon>Verrucomicrobiota</taxon>
        <taxon>Verrucomicrobiia</taxon>
        <taxon>Verrucomicrobiales</taxon>
        <taxon>Verrucomicrobiaceae</taxon>
        <taxon>Haloferula</taxon>
    </lineage>
</organism>
<sequence>MNVPRITFTMAVLALPTAAEESSAAVPEGSILTGEIDPLVITVATRQQTAWIDSPGSVLQASAEDLIRQGTFDLAGFAKYDPTVSLPFDFTSGDGAFAYGQSGYGSINIRGVEGNRIAVELDGVRQPPQYVSTSFDLGASDGAGGIGRDYFDPAMFEMIEVLKGGGSALYGSDALGGVVAFRTPDPETFLKGQSSGGLLRTQYFSTNQSFATQVGGALRQGDSAVMLLYGGRWGEETANHGEVSPNPSDFHSLSALLKAEHRWNDHTFRLAIELFDRETFTDARSAVTSAFPVFTDFVYNKQYLDRQRVSLRWEFEPASPWLDRLDTHLYWQHAGSLSENQAASLPLVILGTPIPGTERFRRQRITFDTDIAGFTTTTRHQFEDPLGGEHRLTSGIDLSLESGENSFVRFDSGATTDVNRTAFAPTDTLRAGFFTQDEIQIGDRWTLTPGLRLDWQSIDPQPNAAYLARLNELGRFSQEPPTDFQNLALSPRLSLTWRPVEPISAYFNYAHGVRNPSAEELSMVFDHPPSGGSPAGSMTVPNPDLEEETSDAFEIGIKSEGAIGRIQAAAFYTHYRNFIENGIPTGATTTDGRDILTTMNRSEAEIYGLELAGQLELGSLHSAADGWQLGLAAASTRGTNLTDHLPLNSIEPVQAIAHIGYENPSGTFGTRLTGTWTAAVDRVDNTTNQGNYFLPPSWFTLDLGMWWQPVEDFQVHLGLNNLLDEKYWSWGSVRRGNGHLGGNTIDDRTTAPGRNFSLSVTKTF</sequence>
<evidence type="ECO:0000256" key="5">
    <source>
        <dbReference type="ARBA" id="ARBA00022729"/>
    </source>
</evidence>
<dbReference type="InterPro" id="IPR000531">
    <property type="entry name" value="Beta-barrel_TonB"/>
</dbReference>
<evidence type="ECO:0000256" key="3">
    <source>
        <dbReference type="ARBA" id="ARBA00022452"/>
    </source>
</evidence>
<feature type="domain" description="TonB-dependent receptor-like beta-barrel" evidence="12">
    <location>
        <begin position="294"/>
        <end position="722"/>
    </location>
</feature>
<dbReference type="Gene3D" id="2.170.130.10">
    <property type="entry name" value="TonB-dependent receptor, plug domain"/>
    <property type="match status" value="1"/>
</dbReference>
<proteinExistence type="inferred from homology"/>
<dbReference type="Pfam" id="PF07715">
    <property type="entry name" value="Plug"/>
    <property type="match status" value="1"/>
</dbReference>
<evidence type="ECO:0000259" key="13">
    <source>
        <dbReference type="Pfam" id="PF07715"/>
    </source>
</evidence>
<gene>
    <name evidence="14" type="ORF">HNR46_002951</name>
</gene>
<dbReference type="Proteomes" id="UP000557717">
    <property type="component" value="Unassembled WGS sequence"/>
</dbReference>
<keyword evidence="8 14" id="KW-0675">Receptor</keyword>
<evidence type="ECO:0000256" key="2">
    <source>
        <dbReference type="ARBA" id="ARBA00022448"/>
    </source>
</evidence>
<dbReference type="InterPro" id="IPR037066">
    <property type="entry name" value="Plug_dom_sf"/>
</dbReference>
<evidence type="ECO:0000256" key="1">
    <source>
        <dbReference type="ARBA" id="ARBA00004571"/>
    </source>
</evidence>
<dbReference type="GO" id="GO:0009279">
    <property type="term" value="C:cell outer membrane"/>
    <property type="evidence" value="ECO:0007669"/>
    <property type="project" value="UniProtKB-SubCell"/>
</dbReference>
<evidence type="ECO:0000256" key="6">
    <source>
        <dbReference type="ARBA" id="ARBA00023077"/>
    </source>
</evidence>
<dbReference type="RefSeq" id="WP_184019962.1">
    <property type="nucleotide sequence ID" value="NZ_JACHFD010000015.1"/>
</dbReference>
<dbReference type="GO" id="GO:0015344">
    <property type="term" value="F:siderophore uptake transmembrane transporter activity"/>
    <property type="evidence" value="ECO:0007669"/>
    <property type="project" value="TreeGrafter"/>
</dbReference>
<dbReference type="CDD" id="cd01347">
    <property type="entry name" value="ligand_gated_channel"/>
    <property type="match status" value="1"/>
</dbReference>
<evidence type="ECO:0000256" key="9">
    <source>
        <dbReference type="ARBA" id="ARBA00023237"/>
    </source>
</evidence>
<evidence type="ECO:0000256" key="11">
    <source>
        <dbReference type="RuleBase" id="RU003357"/>
    </source>
</evidence>
<dbReference type="InterPro" id="IPR010949">
    <property type="entry name" value="TonB_Hb/transfer/lactofer_rcpt"/>
</dbReference>
<keyword evidence="15" id="KW-1185">Reference proteome</keyword>
<comment type="caution">
    <text evidence="14">The sequence shown here is derived from an EMBL/GenBank/DDBJ whole genome shotgun (WGS) entry which is preliminary data.</text>
</comment>
<dbReference type="AlphaFoldDB" id="A0A840V528"/>
<keyword evidence="5" id="KW-0732">Signal</keyword>
<dbReference type="SUPFAM" id="SSF56935">
    <property type="entry name" value="Porins"/>
    <property type="match status" value="1"/>
</dbReference>